<dbReference type="InterPro" id="IPR008979">
    <property type="entry name" value="Galactose-bd-like_sf"/>
</dbReference>
<comment type="caution">
    <text evidence="2">The sequence shown here is derived from an EMBL/GenBank/DDBJ whole genome shotgun (WGS) entry which is preliminary data.</text>
</comment>
<dbReference type="Gene3D" id="2.60.120.430">
    <property type="entry name" value="Galactose-binding lectin"/>
    <property type="match status" value="1"/>
</dbReference>
<dbReference type="Proteomes" id="UP000179242">
    <property type="component" value="Unassembled WGS sequence"/>
</dbReference>
<protein>
    <recommendedName>
        <fullName evidence="1">NADH:ubiquinone oxidoreductase intermediate-associated protein 30 domain-containing protein</fullName>
    </recommendedName>
</protein>
<proteinExistence type="predicted"/>
<dbReference type="Pfam" id="PF08547">
    <property type="entry name" value="CIA30"/>
    <property type="match status" value="1"/>
</dbReference>
<dbReference type="InterPro" id="IPR013857">
    <property type="entry name" value="NADH-UbQ_OxRdtase-assoc_prot30"/>
</dbReference>
<dbReference type="SUPFAM" id="SSF49785">
    <property type="entry name" value="Galactose-binding domain-like"/>
    <property type="match status" value="1"/>
</dbReference>
<evidence type="ECO:0000259" key="1">
    <source>
        <dbReference type="Pfam" id="PF08547"/>
    </source>
</evidence>
<reference evidence="2 3" key="1">
    <citation type="journal article" date="2016" name="Nat. Commun.">
        <title>Thousands of microbial genomes shed light on interconnected biogeochemical processes in an aquifer system.</title>
        <authorList>
            <person name="Anantharaman K."/>
            <person name="Brown C.T."/>
            <person name="Hug L.A."/>
            <person name="Sharon I."/>
            <person name="Castelle C.J."/>
            <person name="Probst A.J."/>
            <person name="Thomas B.C."/>
            <person name="Singh A."/>
            <person name="Wilkins M.J."/>
            <person name="Karaoz U."/>
            <person name="Brodie E.L."/>
            <person name="Williams K.H."/>
            <person name="Hubbard S.S."/>
            <person name="Banfield J.F."/>
        </authorList>
    </citation>
    <scope>NUCLEOTIDE SEQUENCE [LARGE SCALE GENOMIC DNA]</scope>
</reference>
<dbReference type="EMBL" id="MEUJ01000005">
    <property type="protein sequence ID" value="OGC39864.1"/>
    <property type="molecule type" value="Genomic_DNA"/>
</dbReference>
<dbReference type="AlphaFoldDB" id="A0A1F4U4H5"/>
<evidence type="ECO:0000313" key="3">
    <source>
        <dbReference type="Proteomes" id="UP000179242"/>
    </source>
</evidence>
<accession>A0A1F4U4H5</accession>
<name>A0A1F4U4H5_UNCSA</name>
<organism evidence="2 3">
    <name type="scientific">candidate division WOR-1 bacterium RIFOXYC2_FULL_46_14</name>
    <dbReference type="NCBI Taxonomy" id="1802587"/>
    <lineage>
        <taxon>Bacteria</taxon>
        <taxon>Bacillati</taxon>
        <taxon>Saganbacteria</taxon>
    </lineage>
</organism>
<feature type="domain" description="NADH:ubiquinone oxidoreductase intermediate-associated protein 30" evidence="1">
    <location>
        <begin position="77"/>
        <end position="184"/>
    </location>
</feature>
<evidence type="ECO:0000313" key="2">
    <source>
        <dbReference type="EMBL" id="OGC39864.1"/>
    </source>
</evidence>
<gene>
    <name evidence="2" type="ORF">A2438_05035</name>
</gene>
<sequence>MSLCLPVLFASLVFGAGSVGIMIDNFEDGNPGRDPEWWVFDNLKLKSSGSPAKDALALDCSGRASDWYVGGMGAYLAKDEYDFSSFNSLELSVFGFGPKSGTLKIELYEDDNGNWQIEQDPKKNYSPVFDDRFSYELKINWKGWKEVRIPLSDFTDTNPRAGDNVWNPQKLGKSGGLIQMQLYVLAASRNGSVHFILDNLRFSSR</sequence>